<evidence type="ECO:0000313" key="6">
    <source>
        <dbReference type="Proteomes" id="UP000061468"/>
    </source>
</evidence>
<dbReference type="InterPro" id="IPR050300">
    <property type="entry name" value="GDXG_lipolytic_enzyme"/>
</dbReference>
<feature type="region of interest" description="Disordered" evidence="2">
    <location>
        <begin position="61"/>
        <end position="119"/>
    </location>
</feature>
<feature type="signal peptide" evidence="3">
    <location>
        <begin position="1"/>
        <end position="25"/>
    </location>
</feature>
<evidence type="ECO:0000256" key="3">
    <source>
        <dbReference type="SAM" id="SignalP"/>
    </source>
</evidence>
<dbReference type="Gene3D" id="3.40.50.1820">
    <property type="entry name" value="alpha/beta hydrolase"/>
    <property type="match status" value="1"/>
</dbReference>
<feature type="domain" description="BD-FAE-like" evidence="4">
    <location>
        <begin position="167"/>
        <end position="341"/>
    </location>
</feature>
<dbReference type="Proteomes" id="UP000061468">
    <property type="component" value="Chromosome"/>
</dbReference>
<reference evidence="5 6" key="1">
    <citation type="submission" date="2015-12" db="EMBL/GenBank/DDBJ databases">
        <title>Intraspecies pangenome expansion in the marine bacterium Alteromonas.</title>
        <authorList>
            <person name="Lopez-Perez M."/>
            <person name="Rodriguez-Valera F."/>
        </authorList>
    </citation>
    <scope>NUCLEOTIDE SEQUENCE [LARGE SCALE GENOMIC DNA]</scope>
    <source>
        <strain evidence="5 6">UM8</strain>
    </source>
</reference>
<dbReference type="PANTHER" id="PTHR48081">
    <property type="entry name" value="AB HYDROLASE SUPERFAMILY PROTEIN C4A8.06C"/>
    <property type="match status" value="1"/>
</dbReference>
<name>A0AAC9AD62_9ALTE</name>
<dbReference type="PANTHER" id="PTHR48081:SF33">
    <property type="entry name" value="KYNURENINE FORMAMIDASE"/>
    <property type="match status" value="1"/>
</dbReference>
<feature type="compositionally biased region" description="Basic and acidic residues" evidence="2">
    <location>
        <begin position="61"/>
        <end position="71"/>
    </location>
</feature>
<protein>
    <submittedName>
        <fullName evidence="5">Lipase</fullName>
    </submittedName>
</protein>
<evidence type="ECO:0000259" key="4">
    <source>
        <dbReference type="Pfam" id="PF20434"/>
    </source>
</evidence>
<dbReference type="GO" id="GO:0016787">
    <property type="term" value="F:hydrolase activity"/>
    <property type="evidence" value="ECO:0007669"/>
    <property type="project" value="UniProtKB-KW"/>
</dbReference>
<feature type="compositionally biased region" description="Basic and acidic residues" evidence="2">
    <location>
        <begin position="87"/>
        <end position="113"/>
    </location>
</feature>
<evidence type="ECO:0000256" key="2">
    <source>
        <dbReference type="SAM" id="MobiDB-lite"/>
    </source>
</evidence>
<proteinExistence type="predicted"/>
<gene>
    <name evidence="5" type="ORF">AV942_08405</name>
</gene>
<organism evidence="5 6">
    <name type="scientific">Alteromonas mediterranea</name>
    <dbReference type="NCBI Taxonomy" id="314275"/>
    <lineage>
        <taxon>Bacteria</taxon>
        <taxon>Pseudomonadati</taxon>
        <taxon>Pseudomonadota</taxon>
        <taxon>Gammaproteobacteria</taxon>
        <taxon>Alteromonadales</taxon>
        <taxon>Alteromonadaceae</taxon>
        <taxon>Alteromonas/Salinimonas group</taxon>
        <taxon>Alteromonas</taxon>
    </lineage>
</organism>
<evidence type="ECO:0000313" key="5">
    <source>
        <dbReference type="EMBL" id="AMJ78309.1"/>
    </source>
</evidence>
<dbReference type="InterPro" id="IPR049492">
    <property type="entry name" value="BD-FAE-like_dom"/>
</dbReference>
<dbReference type="Pfam" id="PF20434">
    <property type="entry name" value="BD-FAE"/>
    <property type="match status" value="1"/>
</dbReference>
<evidence type="ECO:0000256" key="1">
    <source>
        <dbReference type="ARBA" id="ARBA00022801"/>
    </source>
</evidence>
<dbReference type="AlphaFoldDB" id="A0AAC9AD62"/>
<keyword evidence="1" id="KW-0378">Hydrolase</keyword>
<feature type="chain" id="PRO_5042090386" evidence="3">
    <location>
        <begin position="26"/>
        <end position="379"/>
    </location>
</feature>
<sequence>MKNTVHITTFTRALFIALISLQQLAVAQSATFKSGIEPQFNYKDTQDIAASNKDIHRINTASKDTHVKSDARPPQSAPEIKQPANSDVKRDDVKNDTHAKTSEIYKDTHDKPNELSASSKTLTQVPYAALGVLPTREHDELFSYGESPLQSVYVWHGRNTKHDKFAGKAVVFVHGGCWLNAYGYDHANGFYKALADLGMGVFVMEYRRVGDKGGGWPGSLNDVTEAMITSLERIRGNGRYSKVYIAGHSAGGHLAMLAAQKLPQFTQSVSVEKVIGLAAITDINAYAVGANSCQTATAKFMHSMPDENPEAYQAATPNAKLINTPIVLMQGDADSIVPKLHATMAGAKQKIITNGGHFDWLHPDSTSFDALLEVIGEHD</sequence>
<keyword evidence="3" id="KW-0732">Signal</keyword>
<dbReference type="InterPro" id="IPR029058">
    <property type="entry name" value="AB_hydrolase_fold"/>
</dbReference>
<accession>A0AAC9AD62</accession>
<dbReference type="EMBL" id="CP013928">
    <property type="protein sequence ID" value="AMJ78309.1"/>
    <property type="molecule type" value="Genomic_DNA"/>
</dbReference>
<dbReference type="RefSeq" id="WP_015066942.1">
    <property type="nucleotide sequence ID" value="NZ_CP013928.1"/>
</dbReference>
<dbReference type="SUPFAM" id="SSF53474">
    <property type="entry name" value="alpha/beta-Hydrolases"/>
    <property type="match status" value="1"/>
</dbReference>